<sequence length="173" mass="18267">MVSGDLLSYVPFATFERLTQQIANAGVQRSAVSVEPDGFRAHVPEHTHTVTSGAFRPRRLAPNDLYLSCNWIAAPTAAAAAVGHGGRPWEHGSRLTALLSNSTAAIPRFTTYDASSEILLCASERFRDPTPAAAREVQPGRADPEPGVSVLLAAHGEKGLGSHLSSHTPSCSS</sequence>
<name>A0A8H6NWV8_9PEZI</name>
<dbReference type="Proteomes" id="UP000639643">
    <property type="component" value="Unassembled WGS sequence"/>
</dbReference>
<reference evidence="2" key="1">
    <citation type="journal article" date="2020" name="Phytopathology">
        <title>Genome Sequence Resources of Colletotrichum truncatum, C. plurivorum, C. musicola, and C. sojae: Four Species Pathogenic to Soybean (Glycine max).</title>
        <authorList>
            <person name="Rogerio F."/>
            <person name="Boufleur T.R."/>
            <person name="Ciampi-Guillardi M."/>
            <person name="Sukno S.A."/>
            <person name="Thon M.R."/>
            <person name="Massola Junior N.S."/>
            <person name="Baroncelli R."/>
        </authorList>
    </citation>
    <scope>NUCLEOTIDE SEQUENCE</scope>
    <source>
        <strain evidence="2">LFN0074</strain>
    </source>
</reference>
<dbReference type="AlphaFoldDB" id="A0A8H6NWV8"/>
<gene>
    <name evidence="2" type="ORF">CMUS01_01614</name>
</gene>
<keyword evidence="3" id="KW-1185">Reference proteome</keyword>
<protein>
    <submittedName>
        <fullName evidence="2">Uncharacterized protein</fullName>
    </submittedName>
</protein>
<accession>A0A8H6NWV8</accession>
<comment type="caution">
    <text evidence="2">The sequence shown here is derived from an EMBL/GenBank/DDBJ whole genome shotgun (WGS) entry which is preliminary data.</text>
</comment>
<feature type="region of interest" description="Disordered" evidence="1">
    <location>
        <begin position="130"/>
        <end position="149"/>
    </location>
</feature>
<proteinExistence type="predicted"/>
<evidence type="ECO:0000313" key="2">
    <source>
        <dbReference type="EMBL" id="KAF6843948.1"/>
    </source>
</evidence>
<dbReference type="EMBL" id="WIGM01000028">
    <property type="protein sequence ID" value="KAF6843948.1"/>
    <property type="molecule type" value="Genomic_DNA"/>
</dbReference>
<organism evidence="2 3">
    <name type="scientific">Colletotrichum musicola</name>
    <dbReference type="NCBI Taxonomy" id="2175873"/>
    <lineage>
        <taxon>Eukaryota</taxon>
        <taxon>Fungi</taxon>
        <taxon>Dikarya</taxon>
        <taxon>Ascomycota</taxon>
        <taxon>Pezizomycotina</taxon>
        <taxon>Sordariomycetes</taxon>
        <taxon>Hypocreomycetidae</taxon>
        <taxon>Glomerellales</taxon>
        <taxon>Glomerellaceae</taxon>
        <taxon>Colletotrichum</taxon>
        <taxon>Colletotrichum orchidearum species complex</taxon>
    </lineage>
</organism>
<evidence type="ECO:0000256" key="1">
    <source>
        <dbReference type="SAM" id="MobiDB-lite"/>
    </source>
</evidence>
<evidence type="ECO:0000313" key="3">
    <source>
        <dbReference type="Proteomes" id="UP000639643"/>
    </source>
</evidence>